<dbReference type="InterPro" id="IPR016039">
    <property type="entry name" value="Thiolase-like"/>
</dbReference>
<dbReference type="GO" id="GO:0005739">
    <property type="term" value="C:mitochondrion"/>
    <property type="evidence" value="ECO:0007669"/>
    <property type="project" value="TreeGrafter"/>
</dbReference>
<dbReference type="SUPFAM" id="SSF53901">
    <property type="entry name" value="Thiolase-like"/>
    <property type="match status" value="1"/>
</dbReference>
<dbReference type="GO" id="GO:0003985">
    <property type="term" value="F:acetyl-CoA C-acetyltransferase activity"/>
    <property type="evidence" value="ECO:0007669"/>
    <property type="project" value="TreeGrafter"/>
</dbReference>
<reference evidence="6 7" key="1">
    <citation type="journal article" date="2015" name="Genome Biol.">
        <title>Comparative genomics of Steinernema reveals deeply conserved gene regulatory networks.</title>
        <authorList>
            <person name="Dillman A.R."/>
            <person name="Macchietto M."/>
            <person name="Porter C.F."/>
            <person name="Rogers A."/>
            <person name="Williams B."/>
            <person name="Antoshechkin I."/>
            <person name="Lee M.M."/>
            <person name="Goodwin Z."/>
            <person name="Lu X."/>
            <person name="Lewis E.E."/>
            <person name="Goodrich-Blair H."/>
            <person name="Stock S.P."/>
            <person name="Adams B.J."/>
            <person name="Sternberg P.W."/>
            <person name="Mortazavi A."/>
        </authorList>
    </citation>
    <scope>NUCLEOTIDE SEQUENCE [LARGE SCALE GENOMIC DNA]</scope>
    <source>
        <strain evidence="6 7">ALL</strain>
    </source>
</reference>
<dbReference type="OrthoDB" id="5404651at2759"/>
<dbReference type="PROSITE" id="PS00099">
    <property type="entry name" value="THIOLASE_3"/>
    <property type="match status" value="1"/>
</dbReference>
<dbReference type="AlphaFoldDB" id="A0A4U8UPX8"/>
<dbReference type="InterPro" id="IPR020617">
    <property type="entry name" value="Thiolase_C"/>
</dbReference>
<evidence type="ECO:0000256" key="2">
    <source>
        <dbReference type="ARBA" id="ARBA00022679"/>
    </source>
</evidence>
<keyword evidence="7" id="KW-1185">Reference proteome</keyword>
<protein>
    <recommendedName>
        <fullName evidence="5">Thiolase C-terminal domain-containing protein</fullName>
    </recommendedName>
</protein>
<evidence type="ECO:0000313" key="7">
    <source>
        <dbReference type="Proteomes" id="UP000298663"/>
    </source>
</evidence>
<organism evidence="6 7">
    <name type="scientific">Steinernema carpocapsae</name>
    <name type="common">Entomopathogenic nematode</name>
    <dbReference type="NCBI Taxonomy" id="34508"/>
    <lineage>
        <taxon>Eukaryota</taxon>
        <taxon>Metazoa</taxon>
        <taxon>Ecdysozoa</taxon>
        <taxon>Nematoda</taxon>
        <taxon>Chromadorea</taxon>
        <taxon>Rhabditida</taxon>
        <taxon>Tylenchina</taxon>
        <taxon>Panagrolaimomorpha</taxon>
        <taxon>Strongyloidoidea</taxon>
        <taxon>Steinernematidae</taxon>
        <taxon>Steinernema</taxon>
    </lineage>
</organism>
<dbReference type="PANTHER" id="PTHR18919:SF156">
    <property type="entry name" value="ACETYL-COA ACETYLTRANSFERASE, MITOCHONDRIAL"/>
    <property type="match status" value="1"/>
</dbReference>
<dbReference type="GO" id="GO:0006635">
    <property type="term" value="P:fatty acid beta-oxidation"/>
    <property type="evidence" value="ECO:0007669"/>
    <property type="project" value="TreeGrafter"/>
</dbReference>
<gene>
    <name evidence="6" type="ORF">L596_002316</name>
</gene>
<feature type="domain" description="Thiolase C-terminal" evidence="5">
    <location>
        <begin position="1"/>
        <end position="100"/>
    </location>
</feature>
<keyword evidence="4" id="KW-0012">Acyltransferase</keyword>
<dbReference type="Gene3D" id="3.40.47.10">
    <property type="match status" value="1"/>
</dbReference>
<accession>A0A4U8UPX8</accession>
<evidence type="ECO:0000313" key="6">
    <source>
        <dbReference type="EMBL" id="TMS34799.1"/>
    </source>
</evidence>
<evidence type="ECO:0000256" key="3">
    <source>
        <dbReference type="ARBA" id="ARBA00022946"/>
    </source>
</evidence>
<dbReference type="STRING" id="34508.A0A4U8UPX8"/>
<comment type="similarity">
    <text evidence="1">Belongs to the thiolase-like superfamily. Thiolase family.</text>
</comment>
<reference evidence="6 7" key="2">
    <citation type="journal article" date="2019" name="G3 (Bethesda)">
        <title>Hybrid Assembly of the Genome of the Entomopathogenic Nematode Steinernema carpocapsae Identifies the X-Chromosome.</title>
        <authorList>
            <person name="Serra L."/>
            <person name="Macchietto M."/>
            <person name="Macias-Munoz A."/>
            <person name="McGill C.J."/>
            <person name="Rodriguez I.M."/>
            <person name="Rodriguez B."/>
            <person name="Murad R."/>
            <person name="Mortazavi A."/>
        </authorList>
    </citation>
    <scope>NUCLEOTIDE SEQUENCE [LARGE SCALE GENOMIC DNA]</scope>
    <source>
        <strain evidence="6 7">ALL</strain>
    </source>
</reference>
<name>A0A4U8UPX8_STECR</name>
<dbReference type="InterPro" id="IPR020613">
    <property type="entry name" value="Thiolase_CS"/>
</dbReference>
<proteinExistence type="inferred from homology"/>
<comment type="caution">
    <text evidence="6">The sequence shown here is derived from an EMBL/GenBank/DDBJ whole genome shotgun (WGS) entry which is preliminary data.</text>
</comment>
<evidence type="ECO:0000256" key="4">
    <source>
        <dbReference type="ARBA" id="ARBA00023315"/>
    </source>
</evidence>
<dbReference type="PANTHER" id="PTHR18919">
    <property type="entry name" value="ACETYL-COA C-ACYLTRANSFERASE"/>
    <property type="match status" value="1"/>
</dbReference>
<dbReference type="Proteomes" id="UP000298663">
    <property type="component" value="Chromosome X"/>
</dbReference>
<dbReference type="EMBL" id="CM016762">
    <property type="protein sequence ID" value="TMS34799.1"/>
    <property type="molecule type" value="Genomic_DNA"/>
</dbReference>
<keyword evidence="2" id="KW-0808">Transferase</keyword>
<dbReference type="InterPro" id="IPR020610">
    <property type="entry name" value="Thiolase_AS"/>
</dbReference>
<keyword evidence="3" id="KW-0809">Transit peptide</keyword>
<evidence type="ECO:0000256" key="1">
    <source>
        <dbReference type="ARBA" id="ARBA00010982"/>
    </source>
</evidence>
<dbReference type="Pfam" id="PF02803">
    <property type="entry name" value="Thiolase_C"/>
    <property type="match status" value="1"/>
</dbReference>
<evidence type="ECO:0000259" key="5">
    <source>
        <dbReference type="Pfam" id="PF02803"/>
    </source>
</evidence>
<dbReference type="PROSITE" id="PS00737">
    <property type="entry name" value="THIOLASE_2"/>
    <property type="match status" value="1"/>
</dbReference>
<dbReference type="EMBL" id="AZBU02000001">
    <property type="protein sequence ID" value="TMS34799.1"/>
    <property type="molecule type" value="Genomic_DNA"/>
</dbReference>
<sequence>MAPVLVIEMMLKKSGLKISDIDMFELNEAFSVVPLAAIKQLGLDPAKVNMHGGAVSIGHPIGMSGARILTHMVHALKPGQKGLAGICNGGGGASGMIIEKL</sequence>